<keyword evidence="1" id="KW-0472">Membrane</keyword>
<dbReference type="AlphaFoldDB" id="A0A1B6CI30"/>
<evidence type="ECO:0008006" key="3">
    <source>
        <dbReference type="Google" id="ProtNLM"/>
    </source>
</evidence>
<dbReference type="EMBL" id="GEDC01024199">
    <property type="protein sequence ID" value="JAS13099.1"/>
    <property type="molecule type" value="Transcribed_RNA"/>
</dbReference>
<feature type="transmembrane region" description="Helical" evidence="1">
    <location>
        <begin position="20"/>
        <end position="42"/>
    </location>
</feature>
<keyword evidence="1" id="KW-0812">Transmembrane</keyword>
<name>A0A1B6CI30_9HEMI</name>
<accession>A0A1B6CI30</accession>
<evidence type="ECO:0000256" key="1">
    <source>
        <dbReference type="SAM" id="Phobius"/>
    </source>
</evidence>
<reference evidence="2" key="1">
    <citation type="submission" date="2015-12" db="EMBL/GenBank/DDBJ databases">
        <title>De novo transcriptome assembly of four potential Pierce s Disease insect vectors from Arizona vineyards.</title>
        <authorList>
            <person name="Tassone E.E."/>
        </authorList>
    </citation>
    <scope>NUCLEOTIDE SEQUENCE</scope>
</reference>
<gene>
    <name evidence="2" type="ORF">g.44642</name>
</gene>
<sequence length="193" mass="22749">ASWPFAMGRHINNKLWEINSTLLIVLAFYFMSCALAVQDYSIHHNNTEAKKRLSRSASMWDYFPLLTQNLHETEYEEPSEVTERDVHHQHYRPLCQVMKRRVELRDDAFEYRPPHYIETVCKIPNTSPGEILSNSNNMMCAYPGFSCVQRSQTIYLTRRRFDSNCWESFTQTIASNCECMWPVLSLGEISHHY</sequence>
<feature type="non-terminal residue" evidence="2">
    <location>
        <position position="1"/>
    </location>
</feature>
<evidence type="ECO:0000313" key="2">
    <source>
        <dbReference type="EMBL" id="JAS13099.1"/>
    </source>
</evidence>
<proteinExistence type="predicted"/>
<protein>
    <recommendedName>
        <fullName evidence="3">Spaetzle domain-containing protein</fullName>
    </recommendedName>
</protein>
<keyword evidence="1" id="KW-1133">Transmembrane helix</keyword>
<organism evidence="2">
    <name type="scientific">Clastoptera arizonana</name>
    <name type="common">Arizona spittle bug</name>
    <dbReference type="NCBI Taxonomy" id="38151"/>
    <lineage>
        <taxon>Eukaryota</taxon>
        <taxon>Metazoa</taxon>
        <taxon>Ecdysozoa</taxon>
        <taxon>Arthropoda</taxon>
        <taxon>Hexapoda</taxon>
        <taxon>Insecta</taxon>
        <taxon>Pterygota</taxon>
        <taxon>Neoptera</taxon>
        <taxon>Paraneoptera</taxon>
        <taxon>Hemiptera</taxon>
        <taxon>Auchenorrhyncha</taxon>
        <taxon>Cercopoidea</taxon>
        <taxon>Clastopteridae</taxon>
        <taxon>Clastoptera</taxon>
    </lineage>
</organism>